<evidence type="ECO:0000313" key="3">
    <source>
        <dbReference type="Proteomes" id="UP001403385"/>
    </source>
</evidence>
<evidence type="ECO:0000256" key="1">
    <source>
        <dbReference type="SAM" id="Coils"/>
    </source>
</evidence>
<dbReference type="Proteomes" id="UP001403385">
    <property type="component" value="Unassembled WGS sequence"/>
</dbReference>
<name>A0AAW9RUB1_9BACT</name>
<feature type="coiled-coil region" evidence="1">
    <location>
        <begin position="40"/>
        <end position="67"/>
    </location>
</feature>
<accession>A0AAW9RUB1</accession>
<gene>
    <name evidence="2" type="ORF">AAG747_10500</name>
</gene>
<dbReference type="EMBL" id="JBDKWZ010000005">
    <property type="protein sequence ID" value="MEN7548339.1"/>
    <property type="molecule type" value="Genomic_DNA"/>
</dbReference>
<comment type="caution">
    <text evidence="2">The sequence shown here is derived from an EMBL/GenBank/DDBJ whole genome shotgun (WGS) entry which is preliminary data.</text>
</comment>
<protein>
    <recommendedName>
        <fullName evidence="4">Nuclear transport factor 2 family protein</fullName>
    </recommendedName>
</protein>
<keyword evidence="3" id="KW-1185">Reference proteome</keyword>
<proteinExistence type="predicted"/>
<sequence>MLGELVTLATTKVSSYKSTDSNVDDALQYYHPQMISDVTRININGKIRKEQNTYEDLKEQLSNLARNELTTVHNITVSDIFVQAKDVGIIRFTDTYEHKYKGKLMQKGTQLVTATAKKQKEGWRILYMSIVEVENEKLLSICPCQLFEGQGSEDDFVTKTTIPQGTTTKDIMESFVFRNNQKHRYIRAGEDIFTWTAKNDVWTINGEGAKLHKVGKAESKAEAIQLILQKKYTENCINIVINN</sequence>
<dbReference type="RefSeq" id="WP_346821118.1">
    <property type="nucleotide sequence ID" value="NZ_JBDKWZ010000005.1"/>
</dbReference>
<evidence type="ECO:0008006" key="4">
    <source>
        <dbReference type="Google" id="ProtNLM"/>
    </source>
</evidence>
<keyword evidence="1" id="KW-0175">Coiled coil</keyword>
<dbReference type="AlphaFoldDB" id="A0AAW9RUB1"/>
<organism evidence="2 3">
    <name type="scientific">Rapidithrix thailandica</name>
    <dbReference type="NCBI Taxonomy" id="413964"/>
    <lineage>
        <taxon>Bacteria</taxon>
        <taxon>Pseudomonadati</taxon>
        <taxon>Bacteroidota</taxon>
        <taxon>Cytophagia</taxon>
        <taxon>Cytophagales</taxon>
        <taxon>Flammeovirgaceae</taxon>
        <taxon>Rapidithrix</taxon>
    </lineage>
</organism>
<evidence type="ECO:0000313" key="2">
    <source>
        <dbReference type="EMBL" id="MEN7548339.1"/>
    </source>
</evidence>
<reference evidence="2 3" key="1">
    <citation type="submission" date="2024-04" db="EMBL/GenBank/DDBJ databases">
        <title>Novel genus in family Flammeovirgaceae.</title>
        <authorList>
            <person name="Nguyen T.H."/>
            <person name="Vuong T.Q."/>
            <person name="Le H."/>
            <person name="Kim S.-G."/>
        </authorList>
    </citation>
    <scope>NUCLEOTIDE SEQUENCE [LARGE SCALE GENOMIC DNA]</scope>
    <source>
        <strain evidence="2 3">JCM 23209</strain>
    </source>
</reference>